<dbReference type="GO" id="GO:0000398">
    <property type="term" value="P:mRNA splicing, via spliceosome"/>
    <property type="evidence" value="ECO:0007669"/>
    <property type="project" value="TreeGrafter"/>
</dbReference>
<keyword evidence="4" id="KW-1185">Reference proteome</keyword>
<dbReference type="GO" id="GO:0061632">
    <property type="term" value="F:RNA lariat debranching enzyme activator activity"/>
    <property type="evidence" value="ECO:0007669"/>
    <property type="project" value="TreeGrafter"/>
</dbReference>
<evidence type="ECO:0000259" key="2">
    <source>
        <dbReference type="Pfam" id="PF04676"/>
    </source>
</evidence>
<dbReference type="InterPro" id="IPR006767">
    <property type="entry name" value="Cwf19-like_C_dom-2"/>
</dbReference>
<dbReference type="PANTHER" id="PTHR12072:SF4">
    <property type="entry name" value="CWF19-LIKE PROTEIN 1"/>
    <property type="match status" value="1"/>
</dbReference>
<feature type="domain" description="Cwf19-like C-terminal" evidence="3">
    <location>
        <begin position="304"/>
        <end position="414"/>
    </location>
</feature>
<reference evidence="5" key="1">
    <citation type="submission" date="2025-08" db="UniProtKB">
        <authorList>
            <consortium name="RefSeq"/>
        </authorList>
    </citation>
    <scope>IDENTIFICATION</scope>
</reference>
<dbReference type="Proteomes" id="UP000694867">
    <property type="component" value="Unplaced"/>
</dbReference>
<organism evidence="4 5">
    <name type="scientific">Galendromus occidentalis</name>
    <name type="common">western predatory mite</name>
    <dbReference type="NCBI Taxonomy" id="34638"/>
    <lineage>
        <taxon>Eukaryota</taxon>
        <taxon>Metazoa</taxon>
        <taxon>Ecdysozoa</taxon>
        <taxon>Arthropoda</taxon>
        <taxon>Chelicerata</taxon>
        <taxon>Arachnida</taxon>
        <taxon>Acari</taxon>
        <taxon>Parasitiformes</taxon>
        <taxon>Mesostigmata</taxon>
        <taxon>Gamasina</taxon>
        <taxon>Phytoseioidea</taxon>
        <taxon>Phytoseiidae</taxon>
        <taxon>Typhlodrominae</taxon>
        <taxon>Galendromus</taxon>
    </lineage>
</organism>
<accession>A0AAJ6QP87</accession>
<evidence type="ECO:0000256" key="1">
    <source>
        <dbReference type="ARBA" id="ARBA00006795"/>
    </source>
</evidence>
<dbReference type="SUPFAM" id="SSF54197">
    <property type="entry name" value="HIT-like"/>
    <property type="match status" value="1"/>
</dbReference>
<dbReference type="InterPro" id="IPR040194">
    <property type="entry name" value="Cwf19-like"/>
</dbReference>
<feature type="domain" description="Cwf19-like protein C-terminal" evidence="2">
    <location>
        <begin position="430"/>
        <end position="516"/>
    </location>
</feature>
<dbReference type="RefSeq" id="XP_003739279.1">
    <property type="nucleotide sequence ID" value="XM_003739231.1"/>
</dbReference>
<dbReference type="GeneID" id="100902820"/>
<evidence type="ECO:0000313" key="4">
    <source>
        <dbReference type="Proteomes" id="UP000694867"/>
    </source>
</evidence>
<dbReference type="PANTHER" id="PTHR12072">
    <property type="entry name" value="CWF19, CELL CYCLE CONTROL PROTEIN"/>
    <property type="match status" value="1"/>
</dbReference>
<name>A0AAJ6QP87_9ACAR</name>
<sequence length="523" mass="59164">MSKTSRILVCGDVNGKFDQLYKRIRSILSKGQQFDSLFVVGEFFSPFAETLSAWESYASGEKQVPIATYILGPKSENLSKFYENAKDGTELCPNVIFMGIRGVITLAGGLRVAYFSGTDCGSVKSSDHTYSLQDVHKYLRPLVSSDTNIDILLTSDWPAGIMKYAATNKKAGSMAGTSGIAQIAHFLKPRYHFTASKDFFYERAPFRNHVILTEKPIQASRFISLPNVGSKEKNIYAFSITPMVYASIAEVSKQPDDTTENPYPAFDLPREEEKSFQGFFYDQKTSHDEPRKKKQRRDNAPRLQQISQDDCWFCLQSPKVAKHLVCSVGDTCYIAMAKGAIVPHHCLLLPIGHHRNMSDLELDTRIELAKYKEALNRFFASKEMYAVYFERNYKCSHMQLQVVPISNKISEKEVQSAFADYGASVGVKLEVIPRNTDISQAVPQGQAYFFAEFGNTKMLARIKGDFPINFGREVVCCSDILDMCERSDWKHCTVAETDETEMTKSFRDDFKTFDFTLDDDDDE</sequence>
<dbReference type="Pfam" id="PF04676">
    <property type="entry name" value="CwfJ_C_2"/>
    <property type="match status" value="1"/>
</dbReference>
<protein>
    <submittedName>
        <fullName evidence="5">CWF19-like protein 1</fullName>
    </submittedName>
</protein>
<proteinExistence type="inferred from homology"/>
<dbReference type="InterPro" id="IPR006768">
    <property type="entry name" value="Cwf19-like_C_dom-1"/>
</dbReference>
<dbReference type="AlphaFoldDB" id="A0AAJ6QP87"/>
<dbReference type="KEGG" id="goe:100902820"/>
<dbReference type="CDD" id="cd07380">
    <property type="entry name" value="MPP_CWF19_N"/>
    <property type="match status" value="1"/>
</dbReference>
<dbReference type="InterPro" id="IPR036265">
    <property type="entry name" value="HIT-like_sf"/>
</dbReference>
<comment type="similarity">
    <text evidence="1">Belongs to the CWF19 family.</text>
</comment>
<evidence type="ECO:0000313" key="5">
    <source>
        <dbReference type="RefSeq" id="XP_003739279.1"/>
    </source>
</evidence>
<dbReference type="Pfam" id="PF04677">
    <property type="entry name" value="CwfJ_C_1"/>
    <property type="match status" value="1"/>
</dbReference>
<dbReference type="Gene3D" id="3.30.428.10">
    <property type="entry name" value="HIT-like"/>
    <property type="match status" value="1"/>
</dbReference>
<gene>
    <name evidence="5" type="primary">LOC100902820</name>
</gene>
<dbReference type="GO" id="GO:0071014">
    <property type="term" value="C:post-mRNA release spliceosomal complex"/>
    <property type="evidence" value="ECO:0007669"/>
    <property type="project" value="TreeGrafter"/>
</dbReference>
<evidence type="ECO:0000259" key="3">
    <source>
        <dbReference type="Pfam" id="PF04677"/>
    </source>
</evidence>